<dbReference type="OMA" id="PHDAQVM"/>
<dbReference type="GO" id="GO:0016251">
    <property type="term" value="F:RNA polymerase II general transcription initiation factor activity"/>
    <property type="evidence" value="ECO:0007669"/>
    <property type="project" value="TreeGrafter"/>
</dbReference>
<dbReference type="InterPro" id="IPR003162">
    <property type="entry name" value="TFIID-31"/>
</dbReference>
<comment type="subcellular location">
    <subcellularLocation>
        <location evidence="1">Nucleus</location>
    </subcellularLocation>
</comment>
<reference evidence="7 9" key="3">
    <citation type="journal article" date="2016" name="Proc. Natl. Acad. Sci. U.S.A.">
        <title>Comparative genomics of biotechnologically important yeasts.</title>
        <authorList>
            <person name="Riley R."/>
            <person name="Haridas S."/>
            <person name="Wolfe K.H."/>
            <person name="Lopes M.R."/>
            <person name="Hittinger C.T."/>
            <person name="Goeker M."/>
            <person name="Salamov A.A."/>
            <person name="Wisecaver J.H."/>
            <person name="Long T.M."/>
            <person name="Calvey C.H."/>
            <person name="Aerts A.L."/>
            <person name="Barry K.W."/>
            <person name="Choi C."/>
            <person name="Clum A."/>
            <person name="Coughlan A.Y."/>
            <person name="Deshpande S."/>
            <person name="Douglass A.P."/>
            <person name="Hanson S.J."/>
            <person name="Klenk H.-P."/>
            <person name="LaButti K.M."/>
            <person name="Lapidus A."/>
            <person name="Lindquist E.A."/>
            <person name="Lipzen A.M."/>
            <person name="Meier-Kolthoff J.P."/>
            <person name="Ohm R.A."/>
            <person name="Otillar R.P."/>
            <person name="Pangilinan J.L."/>
            <person name="Peng Y."/>
            <person name="Rokas A."/>
            <person name="Rosa C.A."/>
            <person name="Scheuner C."/>
            <person name="Sibirny A.A."/>
            <person name="Slot J.C."/>
            <person name="Stielow J.B."/>
            <person name="Sun H."/>
            <person name="Kurtzman C.P."/>
            <person name="Blackwell M."/>
            <person name="Grigoriev I.V."/>
            <person name="Jeffries T.W."/>
        </authorList>
    </citation>
    <scope>NUCLEOTIDE SEQUENCE [LARGE SCALE GENOMIC DNA]</scope>
    <source>
        <strain evidence="9">ATCC 18201 / CBS 1600 / BCRC 20928 / JCM 3617 / NBRC 0987 / NRRL Y-1542</strain>
        <strain evidence="7">NRRL Y-1542</strain>
    </source>
</reference>
<dbReference type="GO" id="GO:0003713">
    <property type="term" value="F:transcription coactivator activity"/>
    <property type="evidence" value="ECO:0007669"/>
    <property type="project" value="TreeGrafter"/>
</dbReference>
<dbReference type="RefSeq" id="XP_020072264.1">
    <property type="nucleotide sequence ID" value="XM_020214296.1"/>
</dbReference>
<evidence type="ECO:0000256" key="2">
    <source>
        <dbReference type="ARBA" id="ARBA00007646"/>
    </source>
</evidence>
<dbReference type="InterPro" id="IPR051431">
    <property type="entry name" value="TFIID_subunit_9"/>
</dbReference>
<dbReference type="CDD" id="cd07979">
    <property type="entry name" value="HFD_TAF9"/>
    <property type="match status" value="1"/>
</dbReference>
<dbReference type="SUPFAM" id="SSF47113">
    <property type="entry name" value="Histone-fold"/>
    <property type="match status" value="1"/>
</dbReference>
<evidence type="ECO:0000256" key="3">
    <source>
        <dbReference type="ARBA" id="ARBA00023015"/>
    </source>
</evidence>
<accession>A0A1E4S6T4</accession>
<evidence type="ECO:0000256" key="1">
    <source>
        <dbReference type="ARBA" id="ARBA00004123"/>
    </source>
</evidence>
<dbReference type="GO" id="GO:0046982">
    <property type="term" value="F:protein heterodimerization activity"/>
    <property type="evidence" value="ECO:0007669"/>
    <property type="project" value="InterPro"/>
</dbReference>
<evidence type="ECO:0000256" key="4">
    <source>
        <dbReference type="ARBA" id="ARBA00023163"/>
    </source>
</evidence>
<keyword evidence="4" id="KW-0804">Transcription</keyword>
<organism evidence="6 8">
    <name type="scientific">Cyberlindnera jadinii (strain ATCC 18201 / CBS 1600 / BCRC 20928 / JCM 3617 / NBRC 0987 / NRRL Y-1542)</name>
    <name type="common">Torula yeast</name>
    <name type="synonym">Candida utilis</name>
    <dbReference type="NCBI Taxonomy" id="983966"/>
    <lineage>
        <taxon>Eukaryota</taxon>
        <taxon>Fungi</taxon>
        <taxon>Dikarya</taxon>
        <taxon>Ascomycota</taxon>
        <taxon>Saccharomycotina</taxon>
        <taxon>Saccharomycetes</taxon>
        <taxon>Phaffomycetales</taxon>
        <taxon>Phaffomycetaceae</taxon>
        <taxon>Cyberlindnera</taxon>
    </lineage>
</organism>
<dbReference type="EMBL" id="CDQK01000003">
    <property type="protein sequence ID" value="CEP22384.1"/>
    <property type="molecule type" value="Genomic_DNA"/>
</dbReference>
<dbReference type="AlphaFoldDB" id="A0A0H5CCN7"/>
<sequence>MTEENYAGDNEPVVPRDVRILHLILAAQGVQNYEDHVPLQLIDFAYRYTSGVLKDAVVYNDHSRGSSGNGPLTGKNLTTEDVRLAIAARTNYQFNPVTPKELLLELAAERNKKTLPPVLPGVGIRLPPEKYCLTARDWSLSDEEDANMET</sequence>
<protein>
    <submittedName>
        <fullName evidence="6">TAF9 protein</fullName>
    </submittedName>
    <submittedName>
        <fullName evidence="7">Transcription factor TAFII-31</fullName>
    </submittedName>
</protein>
<dbReference type="GO" id="GO:0005669">
    <property type="term" value="C:transcription factor TFIID complex"/>
    <property type="evidence" value="ECO:0007669"/>
    <property type="project" value="TreeGrafter"/>
</dbReference>
<accession>A0A0H5CCN7</accession>
<dbReference type="PANTHER" id="PTHR48068:SF4">
    <property type="entry name" value="TATA-BOX BINDING PROTEIN ASSOCIATED FACTOR 9"/>
    <property type="match status" value="1"/>
</dbReference>
<dbReference type="Proteomes" id="UP000094389">
    <property type="component" value="Unassembled WGS sequence"/>
</dbReference>
<dbReference type="STRING" id="983966.A0A0H5CCN7"/>
<dbReference type="GeneID" id="30988692"/>
<dbReference type="Pfam" id="PF02291">
    <property type="entry name" value="TFIID-31kDa"/>
    <property type="match status" value="1"/>
</dbReference>
<keyword evidence="3" id="KW-0805">Transcription regulation</keyword>
<reference evidence="6" key="1">
    <citation type="submission" date="2014-12" db="EMBL/GenBank/DDBJ databases">
        <authorList>
            <person name="Jaenicke S."/>
        </authorList>
    </citation>
    <scope>NUCLEOTIDE SEQUENCE [LARGE SCALE GENOMIC DNA]</scope>
    <source>
        <strain evidence="6">CBS1600</strain>
    </source>
</reference>
<evidence type="ECO:0000313" key="6">
    <source>
        <dbReference type="EMBL" id="CEP22384.1"/>
    </source>
</evidence>
<dbReference type="OrthoDB" id="341924at2759"/>
<dbReference type="InterPro" id="IPR009072">
    <property type="entry name" value="Histone-fold"/>
</dbReference>
<proteinExistence type="inferred from homology"/>
<evidence type="ECO:0000313" key="9">
    <source>
        <dbReference type="Proteomes" id="UP000094389"/>
    </source>
</evidence>
<gene>
    <name evidence="6" type="primary">TAF9</name>
    <name evidence="6" type="ORF">BN1211_2742</name>
    <name evidence="7" type="ORF">CYBJADRAFT_165978</name>
</gene>
<name>A0A0H5CCN7_CYBJN</name>
<dbReference type="PANTHER" id="PTHR48068">
    <property type="entry name" value="TAF9 RNA POLYMERASE II, TATA BOX-BINDING PROTEIN (TBP)-ASSOCIATED FACTOR"/>
    <property type="match status" value="1"/>
</dbReference>
<keyword evidence="5" id="KW-0539">Nucleus</keyword>
<dbReference type="GO" id="GO:0000124">
    <property type="term" value="C:SAGA complex"/>
    <property type="evidence" value="ECO:0007669"/>
    <property type="project" value="TreeGrafter"/>
</dbReference>
<dbReference type="Proteomes" id="UP000038830">
    <property type="component" value="Unassembled WGS sequence"/>
</dbReference>
<dbReference type="Gene3D" id="1.10.20.10">
    <property type="entry name" value="Histone, subunit A"/>
    <property type="match status" value="1"/>
</dbReference>
<evidence type="ECO:0000256" key="5">
    <source>
        <dbReference type="ARBA" id="ARBA00023242"/>
    </source>
</evidence>
<dbReference type="GO" id="GO:0051123">
    <property type="term" value="P:RNA polymerase II preinitiation complex assembly"/>
    <property type="evidence" value="ECO:0007669"/>
    <property type="project" value="TreeGrafter"/>
</dbReference>
<keyword evidence="9" id="KW-1185">Reference proteome</keyword>
<comment type="similarity">
    <text evidence="2">Belongs to the TAF9 family.</text>
</comment>
<reference evidence="8" key="2">
    <citation type="journal article" date="2015" name="J. Biotechnol.">
        <title>The structure of the Cyberlindnera jadinii genome and its relation to Candida utilis analyzed by the occurrence of single nucleotide polymorphisms.</title>
        <authorList>
            <person name="Rupp O."/>
            <person name="Brinkrolf K."/>
            <person name="Buerth C."/>
            <person name="Kunigo M."/>
            <person name="Schneider J."/>
            <person name="Jaenicke S."/>
            <person name="Goesmann A."/>
            <person name="Puehler A."/>
            <person name="Jaeger K.-E."/>
            <person name="Ernst J.F."/>
        </authorList>
    </citation>
    <scope>NUCLEOTIDE SEQUENCE [LARGE SCALE GENOMIC DNA]</scope>
    <source>
        <strain evidence="8">ATCC 18201 / CBS 1600 / BCRC 20928 / JCM 3617 / NBRC 0987 / NRRL Y-1542</strain>
    </source>
</reference>
<evidence type="ECO:0000313" key="8">
    <source>
        <dbReference type="Proteomes" id="UP000038830"/>
    </source>
</evidence>
<dbReference type="EMBL" id="KV453926">
    <property type="protein sequence ID" value="ODV75225.1"/>
    <property type="molecule type" value="Genomic_DNA"/>
</dbReference>
<evidence type="ECO:0000313" key="7">
    <source>
        <dbReference type="EMBL" id="ODV75225.1"/>
    </source>
</evidence>